<evidence type="ECO:0000313" key="10">
    <source>
        <dbReference type="EMBL" id="GAA3394491.1"/>
    </source>
</evidence>
<dbReference type="PANTHER" id="PTHR43711">
    <property type="entry name" value="TWO-COMPONENT HISTIDINE KINASE"/>
    <property type="match status" value="1"/>
</dbReference>
<evidence type="ECO:0000256" key="4">
    <source>
        <dbReference type="ARBA" id="ARBA00022553"/>
    </source>
</evidence>
<dbReference type="InterPro" id="IPR035965">
    <property type="entry name" value="PAS-like_dom_sf"/>
</dbReference>
<dbReference type="Pfam" id="PF00512">
    <property type="entry name" value="HisKA"/>
    <property type="match status" value="1"/>
</dbReference>
<evidence type="ECO:0000256" key="3">
    <source>
        <dbReference type="ARBA" id="ARBA00012438"/>
    </source>
</evidence>
<dbReference type="Pfam" id="PF02518">
    <property type="entry name" value="HATPase_c"/>
    <property type="match status" value="1"/>
</dbReference>
<dbReference type="Gene3D" id="3.30.450.20">
    <property type="entry name" value="PAS domain"/>
    <property type="match status" value="1"/>
</dbReference>
<dbReference type="SMART" id="SM00388">
    <property type="entry name" value="HisKA"/>
    <property type="match status" value="1"/>
</dbReference>
<keyword evidence="11" id="KW-1185">Reference proteome</keyword>
<dbReference type="PROSITE" id="PS50113">
    <property type="entry name" value="PAC"/>
    <property type="match status" value="1"/>
</dbReference>
<evidence type="ECO:0000256" key="1">
    <source>
        <dbReference type="ARBA" id="ARBA00000085"/>
    </source>
</evidence>
<dbReference type="SMART" id="SM00387">
    <property type="entry name" value="HATPase_c"/>
    <property type="match status" value="1"/>
</dbReference>
<evidence type="ECO:0000256" key="6">
    <source>
        <dbReference type="ARBA" id="ARBA00022777"/>
    </source>
</evidence>
<dbReference type="PROSITE" id="PS50109">
    <property type="entry name" value="HIS_KIN"/>
    <property type="match status" value="1"/>
</dbReference>
<dbReference type="InterPro" id="IPR050736">
    <property type="entry name" value="Sensor_HK_Regulatory"/>
</dbReference>
<evidence type="ECO:0000256" key="5">
    <source>
        <dbReference type="ARBA" id="ARBA00022679"/>
    </source>
</evidence>
<keyword evidence="5" id="KW-0808">Transferase</keyword>
<evidence type="ECO:0000256" key="2">
    <source>
        <dbReference type="ARBA" id="ARBA00004236"/>
    </source>
</evidence>
<dbReference type="InterPro" id="IPR000700">
    <property type="entry name" value="PAS-assoc_C"/>
</dbReference>
<dbReference type="InterPro" id="IPR036890">
    <property type="entry name" value="HATPase_C_sf"/>
</dbReference>
<comment type="caution">
    <text evidence="10">The sequence shown here is derived from an EMBL/GenBank/DDBJ whole genome shotgun (WGS) entry which is preliminary data.</text>
</comment>
<dbReference type="SUPFAM" id="SSF55785">
    <property type="entry name" value="PYP-like sensor domain (PAS domain)"/>
    <property type="match status" value="1"/>
</dbReference>
<dbReference type="EC" id="2.7.13.3" evidence="3"/>
<dbReference type="Pfam" id="PF13185">
    <property type="entry name" value="GAF_2"/>
    <property type="match status" value="1"/>
</dbReference>
<dbReference type="RefSeq" id="WP_345731986.1">
    <property type="nucleotide sequence ID" value="NZ_BAAAYN010000044.1"/>
</dbReference>
<comment type="subcellular location">
    <subcellularLocation>
        <location evidence="2">Cell membrane</location>
    </subcellularLocation>
</comment>
<dbReference type="Proteomes" id="UP001501676">
    <property type="component" value="Unassembled WGS sequence"/>
</dbReference>
<dbReference type="SUPFAM" id="SSF55874">
    <property type="entry name" value="ATPase domain of HSP90 chaperone/DNA topoisomerase II/histidine kinase"/>
    <property type="match status" value="1"/>
</dbReference>
<dbReference type="InterPro" id="IPR005467">
    <property type="entry name" value="His_kinase_dom"/>
</dbReference>
<keyword evidence="4" id="KW-0597">Phosphoprotein</keyword>
<dbReference type="Gene3D" id="1.10.287.130">
    <property type="match status" value="1"/>
</dbReference>
<sequence length="554" mass="59842">MPQQDTITADFPAHLPQPYFRALLENLDAAVVLCDSKGRILLFNRAMARACDRGDAASWEHDSDSRGELRIGADVQRITGCLRNPDGSRVVQGELPLSRALRGERLQGMEIHLGPDGQRPRTYRVHGQPVRDDEGRLLGALLTLHDITERRMAARLGDCELAVSEALTTEASLADAGTGVLAAVGTRLSWPYGELWLADEAESMLYAAARWVAPGHQPSDPLPEPLARGVGLPGEVWATGTPRWYADVTTSGHPSLAATASRYGLRSAVAVPIRTSEQFIGVLTFFGGTVDEPDEALLGLLGGVAAHVGQFLARRRADELALELTRTKDDFLALVGHELRTPLTSIVSHTELLLTDTERITGDNRTLLESVDRNAHALRRIVTDLLDLAGLESGDITLDLVQVDFVDLLDAAVSTLRPMAETNDVTIGVDAPRTLAICADPTRLRQLVDQLLSNAVRYSPDGGDVRVRLQRDSELVSLTISDGGIGIPEAERSRLFERFFRSSAATARGITGTGLGLTLARAITERHAGTIQVRHGHPGTTMAVTLPIRGPEEA</sequence>
<reference evidence="11" key="1">
    <citation type="journal article" date="2019" name="Int. J. Syst. Evol. Microbiol.">
        <title>The Global Catalogue of Microorganisms (GCM) 10K type strain sequencing project: providing services to taxonomists for standard genome sequencing and annotation.</title>
        <authorList>
            <consortium name="The Broad Institute Genomics Platform"/>
            <consortium name="The Broad Institute Genome Sequencing Center for Infectious Disease"/>
            <person name="Wu L."/>
            <person name="Ma J."/>
        </authorList>
    </citation>
    <scope>NUCLEOTIDE SEQUENCE [LARGE SCALE GENOMIC DNA]</scope>
    <source>
        <strain evidence="11">JCM 9458</strain>
    </source>
</reference>
<dbReference type="Gene3D" id="3.30.450.40">
    <property type="match status" value="1"/>
</dbReference>
<comment type="catalytic activity">
    <reaction evidence="1">
        <text>ATP + protein L-histidine = ADP + protein N-phospho-L-histidine.</text>
        <dbReference type="EC" id="2.7.13.3"/>
    </reaction>
</comment>
<dbReference type="Pfam" id="PF08448">
    <property type="entry name" value="PAS_4"/>
    <property type="match status" value="1"/>
</dbReference>
<dbReference type="Gene3D" id="3.30.565.10">
    <property type="entry name" value="Histidine kinase-like ATPase, C-terminal domain"/>
    <property type="match status" value="1"/>
</dbReference>
<dbReference type="CDD" id="cd00082">
    <property type="entry name" value="HisKA"/>
    <property type="match status" value="1"/>
</dbReference>
<dbReference type="InterPro" id="IPR003661">
    <property type="entry name" value="HisK_dim/P_dom"/>
</dbReference>
<proteinExistence type="predicted"/>
<evidence type="ECO:0000259" key="9">
    <source>
        <dbReference type="PROSITE" id="PS50113"/>
    </source>
</evidence>
<dbReference type="PANTHER" id="PTHR43711:SF1">
    <property type="entry name" value="HISTIDINE KINASE 1"/>
    <property type="match status" value="1"/>
</dbReference>
<dbReference type="InterPro" id="IPR029016">
    <property type="entry name" value="GAF-like_dom_sf"/>
</dbReference>
<protein>
    <recommendedName>
        <fullName evidence="3">histidine kinase</fullName>
        <ecNumber evidence="3">2.7.13.3</ecNumber>
    </recommendedName>
</protein>
<evidence type="ECO:0000259" key="8">
    <source>
        <dbReference type="PROSITE" id="PS50109"/>
    </source>
</evidence>
<dbReference type="SUPFAM" id="SSF55781">
    <property type="entry name" value="GAF domain-like"/>
    <property type="match status" value="1"/>
</dbReference>
<dbReference type="InterPro" id="IPR004358">
    <property type="entry name" value="Sig_transdc_His_kin-like_C"/>
</dbReference>
<dbReference type="EMBL" id="BAAAYN010000044">
    <property type="protein sequence ID" value="GAA3394491.1"/>
    <property type="molecule type" value="Genomic_DNA"/>
</dbReference>
<feature type="domain" description="Histidine kinase" evidence="8">
    <location>
        <begin position="334"/>
        <end position="550"/>
    </location>
</feature>
<keyword evidence="10" id="KW-0547">Nucleotide-binding</keyword>
<keyword evidence="7" id="KW-0902">Two-component regulatory system</keyword>
<feature type="domain" description="PAC" evidence="9">
    <location>
        <begin position="107"/>
        <end position="159"/>
    </location>
</feature>
<dbReference type="SUPFAM" id="SSF47384">
    <property type="entry name" value="Homodimeric domain of signal transducing histidine kinase"/>
    <property type="match status" value="1"/>
</dbReference>
<accession>A0ABP6T7C3</accession>
<keyword evidence="10" id="KW-0067">ATP-binding</keyword>
<evidence type="ECO:0000313" key="11">
    <source>
        <dbReference type="Proteomes" id="UP001501676"/>
    </source>
</evidence>
<dbReference type="PRINTS" id="PR00344">
    <property type="entry name" value="BCTRLSENSOR"/>
</dbReference>
<gene>
    <name evidence="10" type="ORF">GCM10020369_64100</name>
</gene>
<dbReference type="InterPro" id="IPR036097">
    <property type="entry name" value="HisK_dim/P_sf"/>
</dbReference>
<dbReference type="InterPro" id="IPR013656">
    <property type="entry name" value="PAS_4"/>
</dbReference>
<name>A0ABP6T7C3_9ACTN</name>
<dbReference type="GO" id="GO:0005524">
    <property type="term" value="F:ATP binding"/>
    <property type="evidence" value="ECO:0007669"/>
    <property type="project" value="UniProtKB-KW"/>
</dbReference>
<dbReference type="CDD" id="cd00075">
    <property type="entry name" value="HATPase"/>
    <property type="match status" value="1"/>
</dbReference>
<organism evidence="10 11">
    <name type="scientific">Cryptosporangium minutisporangium</name>
    <dbReference type="NCBI Taxonomy" id="113569"/>
    <lineage>
        <taxon>Bacteria</taxon>
        <taxon>Bacillati</taxon>
        <taxon>Actinomycetota</taxon>
        <taxon>Actinomycetes</taxon>
        <taxon>Cryptosporangiales</taxon>
        <taxon>Cryptosporangiaceae</taxon>
        <taxon>Cryptosporangium</taxon>
    </lineage>
</organism>
<keyword evidence="6" id="KW-0418">Kinase</keyword>
<evidence type="ECO:0000256" key="7">
    <source>
        <dbReference type="ARBA" id="ARBA00023012"/>
    </source>
</evidence>
<dbReference type="SMART" id="SM00065">
    <property type="entry name" value="GAF"/>
    <property type="match status" value="1"/>
</dbReference>
<dbReference type="InterPro" id="IPR003594">
    <property type="entry name" value="HATPase_dom"/>
</dbReference>
<dbReference type="InterPro" id="IPR003018">
    <property type="entry name" value="GAF"/>
</dbReference>